<dbReference type="HOGENOM" id="CLU_2568061_0_0_11"/>
<name>C0E7J1_9CORY</name>
<dbReference type="Proteomes" id="UP000006247">
    <property type="component" value="Unassembled WGS sequence"/>
</dbReference>
<protein>
    <submittedName>
        <fullName evidence="2">Uncharacterized protein</fullName>
    </submittedName>
</protein>
<dbReference type="AlphaFoldDB" id="C0E7J1"/>
<evidence type="ECO:0000313" key="2">
    <source>
        <dbReference type="EMBL" id="EEG25366.1"/>
    </source>
</evidence>
<accession>C0E7J1</accession>
<feature type="region of interest" description="Disordered" evidence="1">
    <location>
        <begin position="57"/>
        <end position="81"/>
    </location>
</feature>
<proteinExistence type="predicted"/>
<gene>
    <name evidence="2" type="ORF">CORMATOL_02980</name>
</gene>
<evidence type="ECO:0000256" key="1">
    <source>
        <dbReference type="SAM" id="MobiDB-lite"/>
    </source>
</evidence>
<feature type="compositionally biased region" description="Low complexity" evidence="1">
    <location>
        <begin position="62"/>
        <end position="81"/>
    </location>
</feature>
<dbReference type="RefSeq" id="WP_005523484.1">
    <property type="nucleotide sequence ID" value="NZ_EQ973332.1"/>
</dbReference>
<evidence type="ECO:0000313" key="3">
    <source>
        <dbReference type="Proteomes" id="UP000006247"/>
    </source>
</evidence>
<dbReference type="EMBL" id="ACEB01000053">
    <property type="protein sequence ID" value="EEG25366.1"/>
    <property type="molecule type" value="Genomic_DNA"/>
</dbReference>
<organism evidence="2 3">
    <name type="scientific">Corynebacterium matruchotii ATCC 33806</name>
    <dbReference type="NCBI Taxonomy" id="566549"/>
    <lineage>
        <taxon>Bacteria</taxon>
        <taxon>Bacillati</taxon>
        <taxon>Actinomycetota</taxon>
        <taxon>Actinomycetes</taxon>
        <taxon>Mycobacteriales</taxon>
        <taxon>Corynebacteriaceae</taxon>
        <taxon>Corynebacterium</taxon>
    </lineage>
</organism>
<reference evidence="2 3" key="1">
    <citation type="submission" date="2009-01" db="EMBL/GenBank/DDBJ databases">
        <authorList>
            <person name="Fulton L."/>
            <person name="Clifton S."/>
            <person name="Chinwalla A.T."/>
            <person name="Mitreva M."/>
            <person name="Sodergren E."/>
            <person name="Weinstock G."/>
            <person name="Clifton S."/>
            <person name="Dooling D.J."/>
            <person name="Fulton B."/>
            <person name="Minx P."/>
            <person name="Pepin K.H."/>
            <person name="Johnson M."/>
            <person name="Bhonagiri V."/>
            <person name="Nash W.E."/>
            <person name="Mardis E.R."/>
            <person name="Wilson R.K."/>
        </authorList>
    </citation>
    <scope>NUCLEOTIDE SEQUENCE [LARGE SCALE GENOMIC DNA]</scope>
    <source>
        <strain evidence="2 3">ATCC 33806</strain>
    </source>
</reference>
<sequence length="81" mass="8877">MNAYPIEISQLSKDFGKTRVLNSVNLTLQHLIDQGASNITITPASLEELFLEFYQDGQGKPAQQQEAQGNQNQQQGGASRA</sequence>
<comment type="caution">
    <text evidence="2">The sequence shown here is derived from an EMBL/GenBank/DDBJ whole genome shotgun (WGS) entry which is preliminary data.</text>
</comment>